<evidence type="ECO:0000313" key="2">
    <source>
        <dbReference type="Proteomes" id="UP000266673"/>
    </source>
</evidence>
<dbReference type="Gene3D" id="1.25.40.10">
    <property type="entry name" value="Tetratricopeptide repeat domain"/>
    <property type="match status" value="1"/>
</dbReference>
<dbReference type="AlphaFoldDB" id="A0A397VXA4"/>
<gene>
    <name evidence="1" type="ORF">C2G38_2163502</name>
</gene>
<dbReference type="SUPFAM" id="SSF48452">
    <property type="entry name" value="TPR-like"/>
    <property type="match status" value="1"/>
</dbReference>
<accession>A0A397VXA4</accession>
<dbReference type="InterPro" id="IPR011990">
    <property type="entry name" value="TPR-like_helical_dom_sf"/>
</dbReference>
<dbReference type="Proteomes" id="UP000266673">
    <property type="component" value="Unassembled WGS sequence"/>
</dbReference>
<evidence type="ECO:0000313" key="1">
    <source>
        <dbReference type="EMBL" id="RIB26412.1"/>
    </source>
</evidence>
<keyword evidence="2" id="KW-1185">Reference proteome</keyword>
<proteinExistence type="predicted"/>
<protein>
    <submittedName>
        <fullName evidence="1">Uncharacterized protein</fullName>
    </submittedName>
</protein>
<sequence>MYKECIENSNLLQISPENLDVLRTRENSYCMLGKYQTKLDILLQALTLDRTRGQTYYMLGHYEESLADLDNSLKIDQE</sequence>
<reference evidence="1 2" key="1">
    <citation type="submission" date="2018-06" db="EMBL/GenBank/DDBJ databases">
        <title>Comparative genomics reveals the genomic features of Rhizophagus irregularis, R. cerebriforme, R. diaphanum and Gigaspora rosea, and their symbiotic lifestyle signature.</title>
        <authorList>
            <person name="Morin E."/>
            <person name="San Clemente H."/>
            <person name="Chen E.C.H."/>
            <person name="De La Providencia I."/>
            <person name="Hainaut M."/>
            <person name="Kuo A."/>
            <person name="Kohler A."/>
            <person name="Murat C."/>
            <person name="Tang N."/>
            <person name="Roy S."/>
            <person name="Loubradou J."/>
            <person name="Henrissat B."/>
            <person name="Grigoriev I.V."/>
            <person name="Corradi N."/>
            <person name="Roux C."/>
            <person name="Martin F.M."/>
        </authorList>
    </citation>
    <scope>NUCLEOTIDE SEQUENCE [LARGE SCALE GENOMIC DNA]</scope>
    <source>
        <strain evidence="1 2">DAOM 194757</strain>
    </source>
</reference>
<name>A0A397VXA4_9GLOM</name>
<dbReference type="EMBL" id="QKWP01000137">
    <property type="protein sequence ID" value="RIB26412.1"/>
    <property type="molecule type" value="Genomic_DNA"/>
</dbReference>
<organism evidence="1 2">
    <name type="scientific">Gigaspora rosea</name>
    <dbReference type="NCBI Taxonomy" id="44941"/>
    <lineage>
        <taxon>Eukaryota</taxon>
        <taxon>Fungi</taxon>
        <taxon>Fungi incertae sedis</taxon>
        <taxon>Mucoromycota</taxon>
        <taxon>Glomeromycotina</taxon>
        <taxon>Glomeromycetes</taxon>
        <taxon>Diversisporales</taxon>
        <taxon>Gigasporaceae</taxon>
        <taxon>Gigaspora</taxon>
    </lineage>
</organism>
<comment type="caution">
    <text evidence="1">The sequence shown here is derived from an EMBL/GenBank/DDBJ whole genome shotgun (WGS) entry which is preliminary data.</text>
</comment>